<dbReference type="Pfam" id="PF02606">
    <property type="entry name" value="LpxK"/>
    <property type="match status" value="1"/>
</dbReference>
<dbReference type="AlphaFoldDB" id="A0A6A1VQK8"/>
<name>A0A6A1VQK8_9ROSI</name>
<dbReference type="OrthoDB" id="10266567at2759"/>
<dbReference type="GO" id="GO:0016020">
    <property type="term" value="C:membrane"/>
    <property type="evidence" value="ECO:0007669"/>
    <property type="project" value="GOC"/>
</dbReference>
<dbReference type="InterPro" id="IPR003758">
    <property type="entry name" value="LpxK"/>
</dbReference>
<dbReference type="GO" id="GO:0009029">
    <property type="term" value="F:lipid-A 4'-kinase activity"/>
    <property type="evidence" value="ECO:0007669"/>
    <property type="project" value="UniProtKB-EC"/>
</dbReference>
<evidence type="ECO:0000256" key="7">
    <source>
        <dbReference type="ARBA" id="ARBA00022777"/>
    </source>
</evidence>
<comment type="pathway">
    <text evidence="1">Glycolipid biosynthesis; lipid IV(A) biosynthesis; lipid IV(A) from (3R)-3-hydroxytetradecanoyl-[acyl-carrier-protein] and UDP-N-acetyl-alpha-D-glucosamine: step 6/6.</text>
</comment>
<evidence type="ECO:0000256" key="5">
    <source>
        <dbReference type="ARBA" id="ARBA00022679"/>
    </source>
</evidence>
<dbReference type="EC" id="2.7.1.130" evidence="2"/>
<dbReference type="UniPathway" id="UPA00359">
    <property type="reaction ID" value="UER00482"/>
</dbReference>
<keyword evidence="3" id="KW-0444">Lipid biosynthesis</keyword>
<evidence type="ECO:0000256" key="9">
    <source>
        <dbReference type="ARBA" id="ARBA00023098"/>
    </source>
</evidence>
<accession>A0A6A1VQK8</accession>
<evidence type="ECO:0000313" key="10">
    <source>
        <dbReference type="EMBL" id="KAB1215184.1"/>
    </source>
</evidence>
<dbReference type="GO" id="GO:0005524">
    <property type="term" value="F:ATP binding"/>
    <property type="evidence" value="ECO:0007669"/>
    <property type="project" value="UniProtKB-KW"/>
</dbReference>
<keyword evidence="6" id="KW-0547">Nucleotide-binding</keyword>
<evidence type="ECO:0000256" key="2">
    <source>
        <dbReference type="ARBA" id="ARBA00012071"/>
    </source>
</evidence>
<evidence type="ECO:0000256" key="4">
    <source>
        <dbReference type="ARBA" id="ARBA00022556"/>
    </source>
</evidence>
<dbReference type="Proteomes" id="UP000516437">
    <property type="component" value="Chromosome 4"/>
</dbReference>
<evidence type="ECO:0000256" key="6">
    <source>
        <dbReference type="ARBA" id="ARBA00022741"/>
    </source>
</evidence>
<organism evidence="10 11">
    <name type="scientific">Morella rubra</name>
    <name type="common">Chinese bayberry</name>
    <dbReference type="NCBI Taxonomy" id="262757"/>
    <lineage>
        <taxon>Eukaryota</taxon>
        <taxon>Viridiplantae</taxon>
        <taxon>Streptophyta</taxon>
        <taxon>Embryophyta</taxon>
        <taxon>Tracheophyta</taxon>
        <taxon>Spermatophyta</taxon>
        <taxon>Magnoliopsida</taxon>
        <taxon>eudicotyledons</taxon>
        <taxon>Gunneridae</taxon>
        <taxon>Pentapetalae</taxon>
        <taxon>rosids</taxon>
        <taxon>fabids</taxon>
        <taxon>Fagales</taxon>
        <taxon>Myricaceae</taxon>
        <taxon>Morella</taxon>
    </lineage>
</organism>
<dbReference type="PANTHER" id="PTHR42724">
    <property type="entry name" value="TETRAACYLDISACCHARIDE 4'-KINASE"/>
    <property type="match status" value="1"/>
</dbReference>
<protein>
    <recommendedName>
        <fullName evidence="2">tetraacyldisaccharide 4'-kinase</fullName>
        <ecNumber evidence="2">2.7.1.130</ecNumber>
    </recommendedName>
</protein>
<reference evidence="10 11" key="1">
    <citation type="journal article" date="2019" name="Plant Biotechnol. J.">
        <title>The red bayberry genome and genetic basis of sex determination.</title>
        <authorList>
            <person name="Jia H.M."/>
            <person name="Jia H.J."/>
            <person name="Cai Q.L."/>
            <person name="Wang Y."/>
            <person name="Zhao H.B."/>
            <person name="Yang W.F."/>
            <person name="Wang G.Y."/>
            <person name="Li Y.H."/>
            <person name="Zhan D.L."/>
            <person name="Shen Y.T."/>
            <person name="Niu Q.F."/>
            <person name="Chang L."/>
            <person name="Qiu J."/>
            <person name="Zhao L."/>
            <person name="Xie H.B."/>
            <person name="Fu W.Y."/>
            <person name="Jin J."/>
            <person name="Li X.W."/>
            <person name="Jiao Y."/>
            <person name="Zhou C.C."/>
            <person name="Tu T."/>
            <person name="Chai C.Y."/>
            <person name="Gao J.L."/>
            <person name="Fan L.J."/>
            <person name="van de Weg E."/>
            <person name="Wang J.Y."/>
            <person name="Gao Z.S."/>
        </authorList>
    </citation>
    <scope>NUCLEOTIDE SEQUENCE [LARGE SCALE GENOMIC DNA]</scope>
    <source>
        <tissue evidence="10">Leaves</tissue>
    </source>
</reference>
<gene>
    <name evidence="10" type="ORF">CJ030_MR4G025848</name>
</gene>
<evidence type="ECO:0000256" key="1">
    <source>
        <dbReference type="ARBA" id="ARBA00004870"/>
    </source>
</evidence>
<evidence type="ECO:0000256" key="3">
    <source>
        <dbReference type="ARBA" id="ARBA00022516"/>
    </source>
</evidence>
<evidence type="ECO:0000256" key="8">
    <source>
        <dbReference type="ARBA" id="ARBA00022840"/>
    </source>
</evidence>
<keyword evidence="5" id="KW-0808">Transferase</keyword>
<keyword evidence="8" id="KW-0067">ATP-binding</keyword>
<sequence length="425" mass="47564">MEKLRVLVSEIAYGRGHTKLSPVQRSLIPVLAFASSLYRLALSLRHDLYHLGLFRRHRLPVPVISVGNLTWGGNGKTPMVEFIARWFAHSGIAPLILTRFSLNQIRRISERNVNVHAQRRAPTRRGGKRSEGTLGSFVGYAGGDEARMLERHLIGKPAKIGVGANRAAVAACYFERYGYSDPRSSTCYHLHSTKIGAVILDDGMQHWSLQRDLEIIMVNGLTLWGNYQLLPLGPLREPLSALSRADVAVIHHADLVSDQDLKDIELMMREVKESLPILYTRMTPSHFFEVANINSKFPLGALCNAIILCVSAIGSASAFVNAMEKIGASYVDRMDFSDHHVFQARDVEMIRRRLGELQDKFGSKPVVVVTEKDYDRDSEILKHLHPFKVLALCSALQILSHEGRTENVFKKSLEEALRINLSGPT</sequence>
<keyword evidence="9" id="KW-0443">Lipid metabolism</keyword>
<dbReference type="EMBL" id="RXIC02000022">
    <property type="protein sequence ID" value="KAB1215184.1"/>
    <property type="molecule type" value="Genomic_DNA"/>
</dbReference>
<proteinExistence type="inferred from homology"/>
<comment type="caution">
    <text evidence="10">The sequence shown here is derived from an EMBL/GenBank/DDBJ whole genome shotgun (WGS) entry which is preliminary data.</text>
</comment>
<keyword evidence="11" id="KW-1185">Reference proteome</keyword>
<evidence type="ECO:0000313" key="11">
    <source>
        <dbReference type="Proteomes" id="UP000516437"/>
    </source>
</evidence>
<dbReference type="GO" id="GO:0009245">
    <property type="term" value="P:lipid A biosynthetic process"/>
    <property type="evidence" value="ECO:0007669"/>
    <property type="project" value="UniProtKB-KW"/>
</dbReference>
<keyword evidence="7 10" id="KW-0418">Kinase</keyword>
<dbReference type="HAMAP" id="MF_00409">
    <property type="entry name" value="LpxK"/>
    <property type="match status" value="1"/>
</dbReference>
<keyword evidence="4" id="KW-0441">Lipid A biosynthesis</keyword>
<dbReference type="PANTHER" id="PTHR42724:SF1">
    <property type="entry name" value="TETRAACYLDISACCHARIDE 4'-KINASE, MITOCHONDRIAL-RELATED"/>
    <property type="match status" value="1"/>
</dbReference>